<feature type="transmembrane region" description="Helical" evidence="7">
    <location>
        <begin position="280"/>
        <end position="306"/>
    </location>
</feature>
<evidence type="ECO:0000256" key="5">
    <source>
        <dbReference type="ARBA" id="ARBA00022989"/>
    </source>
</evidence>
<comment type="caution">
    <text evidence="9">The sequence shown here is derived from an EMBL/GenBank/DDBJ whole genome shotgun (WGS) entry which is preliminary data.</text>
</comment>
<dbReference type="EMBL" id="BAAFZP010000002">
    <property type="protein sequence ID" value="GAB1584352.1"/>
    <property type="molecule type" value="Genomic_DNA"/>
</dbReference>
<evidence type="ECO:0000256" key="1">
    <source>
        <dbReference type="ARBA" id="ARBA00004651"/>
    </source>
</evidence>
<protein>
    <submittedName>
        <fullName evidence="9">Oligopeptide ABC transporter permease OppB</fullName>
    </submittedName>
</protein>
<feature type="domain" description="ABC transmembrane type-1" evidence="8">
    <location>
        <begin position="100"/>
        <end position="303"/>
    </location>
</feature>
<feature type="transmembrane region" description="Helical" evidence="7">
    <location>
        <begin position="179"/>
        <end position="198"/>
    </location>
</feature>
<dbReference type="CDD" id="cd06261">
    <property type="entry name" value="TM_PBP2"/>
    <property type="match status" value="1"/>
</dbReference>
<evidence type="ECO:0000256" key="7">
    <source>
        <dbReference type="RuleBase" id="RU363032"/>
    </source>
</evidence>
<dbReference type="NCBIfam" id="NF007008">
    <property type="entry name" value="PRK09471.1"/>
    <property type="match status" value="1"/>
</dbReference>
<reference evidence="9 10" key="1">
    <citation type="submission" date="2024-10" db="EMBL/GenBank/DDBJ databases">
        <title>Isolation, draft genome sequencing and identification of Phyllobacterium sp. NSA23, isolated from leaf soil.</title>
        <authorList>
            <person name="Akita H."/>
        </authorList>
    </citation>
    <scope>NUCLEOTIDE SEQUENCE [LARGE SCALE GENOMIC DNA]</scope>
    <source>
        <strain evidence="9 10">NSA23</strain>
    </source>
</reference>
<feature type="transmembrane region" description="Helical" evidence="7">
    <location>
        <begin position="12"/>
        <end position="33"/>
    </location>
</feature>
<dbReference type="InterPro" id="IPR035906">
    <property type="entry name" value="MetI-like_sf"/>
</dbReference>
<comment type="subcellular location">
    <subcellularLocation>
        <location evidence="1 7">Cell membrane</location>
        <topology evidence="1 7">Multi-pass membrane protein</topology>
    </subcellularLocation>
</comment>
<dbReference type="Gene3D" id="1.10.3720.10">
    <property type="entry name" value="MetI-like"/>
    <property type="match status" value="1"/>
</dbReference>
<evidence type="ECO:0000256" key="6">
    <source>
        <dbReference type="ARBA" id="ARBA00023136"/>
    </source>
</evidence>
<evidence type="ECO:0000313" key="10">
    <source>
        <dbReference type="Proteomes" id="UP001628091"/>
    </source>
</evidence>
<feature type="transmembrane region" description="Helical" evidence="7">
    <location>
        <begin position="147"/>
        <end position="167"/>
    </location>
</feature>
<proteinExistence type="inferred from homology"/>
<dbReference type="InterPro" id="IPR000515">
    <property type="entry name" value="MetI-like"/>
</dbReference>
<dbReference type="SUPFAM" id="SSF161098">
    <property type="entry name" value="MetI-like"/>
    <property type="match status" value="1"/>
</dbReference>
<keyword evidence="2 7" id="KW-0813">Transport</keyword>
<keyword evidence="10" id="KW-1185">Reference proteome</keyword>
<dbReference type="InterPro" id="IPR045621">
    <property type="entry name" value="BPD_transp_1_N"/>
</dbReference>
<name>A0ABQ0H606_9HYPH</name>
<feature type="transmembrane region" description="Helical" evidence="7">
    <location>
        <begin position="238"/>
        <end position="260"/>
    </location>
</feature>
<evidence type="ECO:0000256" key="2">
    <source>
        <dbReference type="ARBA" id="ARBA00022448"/>
    </source>
</evidence>
<evidence type="ECO:0000259" key="8">
    <source>
        <dbReference type="PROSITE" id="PS50928"/>
    </source>
</evidence>
<evidence type="ECO:0000313" key="9">
    <source>
        <dbReference type="EMBL" id="GAB1584352.1"/>
    </source>
</evidence>
<dbReference type="PANTHER" id="PTHR43163:SF6">
    <property type="entry name" value="DIPEPTIDE TRANSPORT SYSTEM PERMEASE PROTEIN DPPB-RELATED"/>
    <property type="match status" value="1"/>
</dbReference>
<organism evidence="9 10">
    <name type="scientific">Phyllobacterium phragmitis</name>
    <dbReference type="NCBI Taxonomy" id="2670329"/>
    <lineage>
        <taxon>Bacteria</taxon>
        <taxon>Pseudomonadati</taxon>
        <taxon>Pseudomonadota</taxon>
        <taxon>Alphaproteobacteria</taxon>
        <taxon>Hyphomicrobiales</taxon>
        <taxon>Phyllobacteriaceae</taxon>
        <taxon>Phyllobacterium</taxon>
    </lineage>
</organism>
<evidence type="ECO:0000256" key="3">
    <source>
        <dbReference type="ARBA" id="ARBA00022475"/>
    </source>
</evidence>
<feature type="transmembrane region" description="Helical" evidence="7">
    <location>
        <begin position="106"/>
        <end position="127"/>
    </location>
</feature>
<gene>
    <name evidence="9" type="primary">oppB</name>
    <name evidence="9" type="ORF">PPNSA23_42950</name>
</gene>
<evidence type="ECO:0000256" key="4">
    <source>
        <dbReference type="ARBA" id="ARBA00022692"/>
    </source>
</evidence>
<accession>A0ABQ0H606</accession>
<keyword evidence="5 7" id="KW-1133">Transmembrane helix</keyword>
<dbReference type="Pfam" id="PF00528">
    <property type="entry name" value="BPD_transp_1"/>
    <property type="match status" value="1"/>
</dbReference>
<keyword evidence="4 7" id="KW-0812">Transmembrane</keyword>
<dbReference type="PANTHER" id="PTHR43163">
    <property type="entry name" value="DIPEPTIDE TRANSPORT SYSTEM PERMEASE PROTEIN DPPB-RELATED"/>
    <property type="match status" value="1"/>
</dbReference>
<comment type="similarity">
    <text evidence="7">Belongs to the binding-protein-dependent transport system permease family.</text>
</comment>
<dbReference type="Proteomes" id="UP001628091">
    <property type="component" value="Unassembled WGS sequence"/>
</dbReference>
<dbReference type="Pfam" id="PF19300">
    <property type="entry name" value="BPD_transp_1_N"/>
    <property type="match status" value="1"/>
</dbReference>
<dbReference type="PROSITE" id="PS50928">
    <property type="entry name" value="ABC_TM1"/>
    <property type="match status" value="1"/>
</dbReference>
<keyword evidence="6 7" id="KW-0472">Membrane</keyword>
<keyword evidence="3" id="KW-1003">Cell membrane</keyword>
<sequence length="313" mass="34048">MTGNVLMLLFILRRLASAVPTLFIVVTLSFFLMRFAPGGPFNLERPLPPQTMENLIRTYHLDEPLWRQYLTYLGNAVRGDFGPSYIYKDNTVAELIGKGLPYSVELGTYALLLALIGGVLAGTIAALRQNSLLDFIIMSVSTIGVTVPNFVVGPVLTLIFAIVLAWLPAGGWGDGSLRFLILPMIALALPQLAVFARLTRGSMIEALNTDHIRTAKAYGLPSRTVVVTHAMRGAMLPVVSYLAPCAAALLTGSAVVETIFTIPGVGRYFVLGAINRDYTLIMGTVILIAIFVIVFNLIVDILYGLLDPRVRHD</sequence>